<dbReference type="GO" id="GO:0000976">
    <property type="term" value="F:transcription cis-regulatory region binding"/>
    <property type="evidence" value="ECO:0007669"/>
    <property type="project" value="TreeGrafter"/>
</dbReference>
<proteinExistence type="predicted"/>
<evidence type="ECO:0000256" key="1">
    <source>
        <dbReference type="ARBA" id="ARBA00023015"/>
    </source>
</evidence>
<dbReference type="PANTHER" id="PTHR30146">
    <property type="entry name" value="LACI-RELATED TRANSCRIPTIONAL REPRESSOR"/>
    <property type="match status" value="1"/>
</dbReference>
<keyword evidence="3" id="KW-0804">Transcription</keyword>
<name>A0A9D2SEB3_9FIRM</name>
<dbReference type="InterPro" id="IPR000524">
    <property type="entry name" value="Tscrpt_reg_HTH_GntR"/>
</dbReference>
<dbReference type="Gene3D" id="3.40.50.2300">
    <property type="match status" value="2"/>
</dbReference>
<protein>
    <submittedName>
        <fullName evidence="5">GntR family transcriptional regulator</fullName>
    </submittedName>
</protein>
<keyword evidence="2" id="KW-0238">DNA-binding</keyword>
<dbReference type="CDD" id="cd01541">
    <property type="entry name" value="PBP1_AraR"/>
    <property type="match status" value="1"/>
</dbReference>
<evidence type="ECO:0000256" key="3">
    <source>
        <dbReference type="ARBA" id="ARBA00023163"/>
    </source>
</evidence>
<dbReference type="InterPro" id="IPR036390">
    <property type="entry name" value="WH_DNA-bd_sf"/>
</dbReference>
<dbReference type="InterPro" id="IPR036388">
    <property type="entry name" value="WH-like_DNA-bd_sf"/>
</dbReference>
<dbReference type="PROSITE" id="PS50949">
    <property type="entry name" value="HTH_GNTR"/>
    <property type="match status" value="1"/>
</dbReference>
<feature type="domain" description="HTH gntR-type" evidence="4">
    <location>
        <begin position="4"/>
        <end position="72"/>
    </location>
</feature>
<evidence type="ECO:0000313" key="5">
    <source>
        <dbReference type="EMBL" id="HJB97319.1"/>
    </source>
</evidence>
<dbReference type="Pfam" id="PF00392">
    <property type="entry name" value="GntR"/>
    <property type="match status" value="1"/>
</dbReference>
<dbReference type="SUPFAM" id="SSF53822">
    <property type="entry name" value="Periplasmic binding protein-like I"/>
    <property type="match status" value="1"/>
</dbReference>
<dbReference type="Gene3D" id="1.10.10.10">
    <property type="entry name" value="Winged helix-like DNA-binding domain superfamily/Winged helix DNA-binding domain"/>
    <property type="match status" value="1"/>
</dbReference>
<dbReference type="InterPro" id="IPR028082">
    <property type="entry name" value="Peripla_BP_I"/>
</dbReference>
<dbReference type="SUPFAM" id="SSF46785">
    <property type="entry name" value="Winged helix' DNA-binding domain"/>
    <property type="match status" value="1"/>
</dbReference>
<dbReference type="CDD" id="cd07377">
    <property type="entry name" value="WHTH_GntR"/>
    <property type="match status" value="1"/>
</dbReference>
<evidence type="ECO:0000259" key="4">
    <source>
        <dbReference type="PROSITE" id="PS50949"/>
    </source>
</evidence>
<organism evidence="5 6">
    <name type="scientific">Candidatus Acutalibacter pullicola</name>
    <dbReference type="NCBI Taxonomy" id="2838417"/>
    <lineage>
        <taxon>Bacteria</taxon>
        <taxon>Bacillati</taxon>
        <taxon>Bacillota</taxon>
        <taxon>Clostridia</taxon>
        <taxon>Eubacteriales</taxon>
        <taxon>Acutalibacteraceae</taxon>
        <taxon>Acutalibacter</taxon>
    </lineage>
</organism>
<dbReference type="InterPro" id="IPR046335">
    <property type="entry name" value="LacI/GalR-like_sensor"/>
</dbReference>
<comment type="caution">
    <text evidence="5">The sequence shown here is derived from an EMBL/GenBank/DDBJ whole genome shotgun (WGS) entry which is preliminary data.</text>
</comment>
<reference evidence="5" key="1">
    <citation type="journal article" date="2021" name="PeerJ">
        <title>Extensive microbial diversity within the chicken gut microbiome revealed by metagenomics and culture.</title>
        <authorList>
            <person name="Gilroy R."/>
            <person name="Ravi A."/>
            <person name="Getino M."/>
            <person name="Pursley I."/>
            <person name="Horton D.L."/>
            <person name="Alikhan N.F."/>
            <person name="Baker D."/>
            <person name="Gharbi K."/>
            <person name="Hall N."/>
            <person name="Watson M."/>
            <person name="Adriaenssens E.M."/>
            <person name="Foster-Nyarko E."/>
            <person name="Jarju S."/>
            <person name="Secka A."/>
            <person name="Antonio M."/>
            <person name="Oren A."/>
            <person name="Chaudhuri R.R."/>
            <person name="La Ragione R."/>
            <person name="Hildebrand F."/>
            <person name="Pallen M.J."/>
        </authorList>
    </citation>
    <scope>NUCLEOTIDE SEQUENCE</scope>
    <source>
        <strain evidence="5">CHK185-1770</strain>
    </source>
</reference>
<dbReference type="Proteomes" id="UP000826793">
    <property type="component" value="Unassembled WGS sequence"/>
</dbReference>
<dbReference type="GO" id="GO:0003700">
    <property type="term" value="F:DNA-binding transcription factor activity"/>
    <property type="evidence" value="ECO:0007669"/>
    <property type="project" value="InterPro"/>
</dbReference>
<sequence>MKEKAKYVQLFERLKGDILRGVYANGQKLAGENEMAEEWGMSRQTVRQALALLEQEGLIERRQGSGTFVRRAEPRRKRSWQVGVIATFTSEYIFPAILRGMKENLEEEGFFPLLGATQNRVDEERRILEECLEKQVDGLLVEGTKSALPNPNLPLYQKLQEKGIPLVFFNGVYPGLEGCVSVTMDDPNGGREAVRYLAARGHRNVGAILKSDDVQGLHRYEGYAQGLLECGLPLEDSHVAWYNSQERERLLREEGALDRILDRLEPCTALVCYNDELAVRVEKALQARGVDIPREKAIISFDNSLLGELAPVPLTSFDHPKENMGAAAARKLLALLSGREEKDTVYPWALVERSSV</sequence>
<evidence type="ECO:0000256" key="2">
    <source>
        <dbReference type="ARBA" id="ARBA00023125"/>
    </source>
</evidence>
<dbReference type="Pfam" id="PF13377">
    <property type="entry name" value="Peripla_BP_3"/>
    <property type="match status" value="1"/>
</dbReference>
<reference evidence="5" key="2">
    <citation type="submission" date="2021-04" db="EMBL/GenBank/DDBJ databases">
        <authorList>
            <person name="Gilroy R."/>
        </authorList>
    </citation>
    <scope>NUCLEOTIDE SEQUENCE</scope>
    <source>
        <strain evidence="5">CHK185-1770</strain>
    </source>
</reference>
<accession>A0A9D2SEB3</accession>
<dbReference type="InterPro" id="IPR033532">
    <property type="entry name" value="AraR_ligand_bind_dom"/>
</dbReference>
<dbReference type="EMBL" id="DWXG01000016">
    <property type="protein sequence ID" value="HJB97319.1"/>
    <property type="molecule type" value="Genomic_DNA"/>
</dbReference>
<evidence type="ECO:0000313" key="6">
    <source>
        <dbReference type="Proteomes" id="UP000826793"/>
    </source>
</evidence>
<dbReference type="AlphaFoldDB" id="A0A9D2SEB3"/>
<dbReference type="PRINTS" id="PR00035">
    <property type="entry name" value="HTHGNTR"/>
</dbReference>
<dbReference type="PANTHER" id="PTHR30146:SF150">
    <property type="entry name" value="ARABINOSE METABOLISM TRANSCRIPTIONAL REPRESSOR"/>
    <property type="match status" value="1"/>
</dbReference>
<dbReference type="SMART" id="SM00345">
    <property type="entry name" value="HTH_GNTR"/>
    <property type="match status" value="1"/>
</dbReference>
<gene>
    <name evidence="5" type="ORF">H9710_01935</name>
</gene>
<keyword evidence="1" id="KW-0805">Transcription regulation</keyword>